<evidence type="ECO:0000313" key="2">
    <source>
        <dbReference type="Proteomes" id="UP000805193"/>
    </source>
</evidence>
<accession>A0AC60NWT7</accession>
<proteinExistence type="predicted"/>
<name>A0AC60NWT7_IXOPE</name>
<dbReference type="EMBL" id="JABSTQ010011442">
    <property type="protein sequence ID" value="KAG0411314.1"/>
    <property type="molecule type" value="Genomic_DNA"/>
</dbReference>
<feature type="non-terminal residue" evidence="1">
    <location>
        <position position="1"/>
    </location>
</feature>
<keyword evidence="2" id="KW-1185">Reference proteome</keyword>
<organism evidence="1 2">
    <name type="scientific">Ixodes persulcatus</name>
    <name type="common">Taiga tick</name>
    <dbReference type="NCBI Taxonomy" id="34615"/>
    <lineage>
        <taxon>Eukaryota</taxon>
        <taxon>Metazoa</taxon>
        <taxon>Ecdysozoa</taxon>
        <taxon>Arthropoda</taxon>
        <taxon>Chelicerata</taxon>
        <taxon>Arachnida</taxon>
        <taxon>Acari</taxon>
        <taxon>Parasitiformes</taxon>
        <taxon>Ixodida</taxon>
        <taxon>Ixodoidea</taxon>
        <taxon>Ixodidae</taxon>
        <taxon>Ixodinae</taxon>
        <taxon>Ixodes</taxon>
    </lineage>
</organism>
<sequence length="245" mass="27501">RFFYYGRVLHPKPYLPRAIFCYRCYKQRPMQAFCPQCNIDPERTTPEGQPRYRCGLCKSDDHDMTAPNCPMKQKATARLRQTAGECAPFGWRLSGVGRQFTGTSFARASRVGIAESLLKKFRGPAGPEVRQKPASRPVVVPYLHALSHNVKRVANKFDVPVVFSAPRKLSRLCTSVNRVGPPRVACDVNHRTHYVTCATGVVYQIPLSCGRVYIGSTDGEVHKCKGEGTFPFPSFLPLWPPRNSL</sequence>
<comment type="caution">
    <text evidence="1">The sequence shown here is derived from an EMBL/GenBank/DDBJ whole genome shotgun (WGS) entry which is preliminary data.</text>
</comment>
<evidence type="ECO:0000313" key="1">
    <source>
        <dbReference type="EMBL" id="KAG0411314.1"/>
    </source>
</evidence>
<dbReference type="Proteomes" id="UP000805193">
    <property type="component" value="Unassembled WGS sequence"/>
</dbReference>
<gene>
    <name evidence="1" type="ORF">HPB47_011561</name>
</gene>
<protein>
    <submittedName>
        <fullName evidence="1">Uncharacterized protein</fullName>
    </submittedName>
</protein>
<reference evidence="1 2" key="1">
    <citation type="journal article" date="2020" name="Cell">
        <title>Large-Scale Comparative Analyses of Tick Genomes Elucidate Their Genetic Diversity and Vector Capacities.</title>
        <authorList>
            <consortium name="Tick Genome and Microbiome Consortium (TIGMIC)"/>
            <person name="Jia N."/>
            <person name="Wang J."/>
            <person name="Shi W."/>
            <person name="Du L."/>
            <person name="Sun Y."/>
            <person name="Zhan W."/>
            <person name="Jiang J.F."/>
            <person name="Wang Q."/>
            <person name="Zhang B."/>
            <person name="Ji P."/>
            <person name="Bell-Sakyi L."/>
            <person name="Cui X.M."/>
            <person name="Yuan T.T."/>
            <person name="Jiang B.G."/>
            <person name="Yang W.F."/>
            <person name="Lam T.T."/>
            <person name="Chang Q.C."/>
            <person name="Ding S.J."/>
            <person name="Wang X.J."/>
            <person name="Zhu J.G."/>
            <person name="Ruan X.D."/>
            <person name="Zhao L."/>
            <person name="Wei J.T."/>
            <person name="Ye R.Z."/>
            <person name="Que T.C."/>
            <person name="Du C.H."/>
            <person name="Zhou Y.H."/>
            <person name="Cheng J.X."/>
            <person name="Dai P.F."/>
            <person name="Guo W.B."/>
            <person name="Han X.H."/>
            <person name="Huang E.J."/>
            <person name="Li L.F."/>
            <person name="Wei W."/>
            <person name="Gao Y.C."/>
            <person name="Liu J.Z."/>
            <person name="Shao H.Z."/>
            <person name="Wang X."/>
            <person name="Wang C.C."/>
            <person name="Yang T.C."/>
            <person name="Huo Q.B."/>
            <person name="Li W."/>
            <person name="Chen H.Y."/>
            <person name="Chen S.E."/>
            <person name="Zhou L.G."/>
            <person name="Ni X.B."/>
            <person name="Tian J.H."/>
            <person name="Sheng Y."/>
            <person name="Liu T."/>
            <person name="Pan Y.S."/>
            <person name="Xia L.Y."/>
            <person name="Li J."/>
            <person name="Zhao F."/>
            <person name="Cao W.C."/>
        </authorList>
    </citation>
    <scope>NUCLEOTIDE SEQUENCE [LARGE SCALE GENOMIC DNA]</scope>
    <source>
        <strain evidence="1">Iper-2018</strain>
    </source>
</reference>